<dbReference type="EMBL" id="UINC01101260">
    <property type="protein sequence ID" value="SVC61928.1"/>
    <property type="molecule type" value="Genomic_DNA"/>
</dbReference>
<accession>A0A382NN74</accession>
<feature type="non-terminal residue" evidence="1">
    <location>
        <position position="39"/>
    </location>
</feature>
<sequence>MRALYSVGIAVPGIFIRWLKTEVRAVKSMVRLSGPPQAQ</sequence>
<dbReference type="AlphaFoldDB" id="A0A382NN74"/>
<proteinExistence type="predicted"/>
<organism evidence="1">
    <name type="scientific">marine metagenome</name>
    <dbReference type="NCBI Taxonomy" id="408172"/>
    <lineage>
        <taxon>unclassified sequences</taxon>
        <taxon>metagenomes</taxon>
        <taxon>ecological metagenomes</taxon>
    </lineage>
</organism>
<protein>
    <submittedName>
        <fullName evidence="1">Uncharacterized protein</fullName>
    </submittedName>
</protein>
<gene>
    <name evidence="1" type="ORF">METZ01_LOCUS314782</name>
</gene>
<reference evidence="1" key="1">
    <citation type="submission" date="2018-05" db="EMBL/GenBank/DDBJ databases">
        <authorList>
            <person name="Lanie J.A."/>
            <person name="Ng W.-L."/>
            <person name="Kazmierczak K.M."/>
            <person name="Andrzejewski T.M."/>
            <person name="Davidsen T.M."/>
            <person name="Wayne K.J."/>
            <person name="Tettelin H."/>
            <person name="Glass J.I."/>
            <person name="Rusch D."/>
            <person name="Podicherti R."/>
            <person name="Tsui H.-C.T."/>
            <person name="Winkler M.E."/>
        </authorList>
    </citation>
    <scope>NUCLEOTIDE SEQUENCE</scope>
</reference>
<evidence type="ECO:0000313" key="1">
    <source>
        <dbReference type="EMBL" id="SVC61928.1"/>
    </source>
</evidence>
<name>A0A382NN74_9ZZZZ</name>